<feature type="coiled-coil region" evidence="1">
    <location>
        <begin position="201"/>
        <end position="294"/>
    </location>
</feature>
<name>A0A8T2RDT2_CERRI</name>
<comment type="caution">
    <text evidence="2">The sequence shown here is derived from an EMBL/GenBank/DDBJ whole genome shotgun (WGS) entry which is preliminary data.</text>
</comment>
<dbReference type="Proteomes" id="UP000825935">
    <property type="component" value="Chromosome 28"/>
</dbReference>
<protein>
    <submittedName>
        <fullName evidence="2">Uncharacterized protein</fullName>
    </submittedName>
</protein>
<sequence length="402" mass="45977">MQPRGSQKHPISQAIADDQGFTVEHIFFKNSPSSTGNVLQLSNNFIDLRGQMDCSQTPESCSYCMRGESSMKNFGFGNRSSTTSLFQGRTPEKQYIDTIQIESAAGSEDHCTCNGHVGISFSGSVSSTGSLMVDDNEAADEQRISECSQEADHGKILEMKMKMLQMRPNNEDPVQFLNVDQCAQQNDLGQPELPEESGRMEKMLAQRLDTCRKKMNRLQDQRDSLSKELVDFRKKQRKFELQRRNMEEMLRRMNNLQRKLSKKEEEMVECQLKEKEAKARLHELQVALQRSKAKNQEPEQLVKLIPSLRTWLRSLKKTPAIKGNQKQLLQVEQYEAILKRIMEGSPAELIKKEGSVGNRKVLSSIQSPKNIQTPSLEHNAPVDCIREVYELQKELQRLAKLR</sequence>
<evidence type="ECO:0000256" key="1">
    <source>
        <dbReference type="SAM" id="Coils"/>
    </source>
</evidence>
<evidence type="ECO:0000313" key="2">
    <source>
        <dbReference type="EMBL" id="KAH7294120.1"/>
    </source>
</evidence>
<keyword evidence="3" id="KW-1185">Reference proteome</keyword>
<organism evidence="2 3">
    <name type="scientific">Ceratopteris richardii</name>
    <name type="common">Triangle waterfern</name>
    <dbReference type="NCBI Taxonomy" id="49495"/>
    <lineage>
        <taxon>Eukaryota</taxon>
        <taxon>Viridiplantae</taxon>
        <taxon>Streptophyta</taxon>
        <taxon>Embryophyta</taxon>
        <taxon>Tracheophyta</taxon>
        <taxon>Polypodiopsida</taxon>
        <taxon>Polypodiidae</taxon>
        <taxon>Polypodiales</taxon>
        <taxon>Pteridineae</taxon>
        <taxon>Pteridaceae</taxon>
        <taxon>Parkerioideae</taxon>
        <taxon>Ceratopteris</taxon>
    </lineage>
</organism>
<reference evidence="2" key="1">
    <citation type="submission" date="2021-08" db="EMBL/GenBank/DDBJ databases">
        <title>WGS assembly of Ceratopteris richardii.</title>
        <authorList>
            <person name="Marchant D.B."/>
            <person name="Chen G."/>
            <person name="Jenkins J."/>
            <person name="Shu S."/>
            <person name="Leebens-Mack J."/>
            <person name="Grimwood J."/>
            <person name="Schmutz J."/>
            <person name="Soltis P."/>
            <person name="Soltis D."/>
            <person name="Chen Z.-H."/>
        </authorList>
    </citation>
    <scope>NUCLEOTIDE SEQUENCE</scope>
    <source>
        <strain evidence="2">Whitten #5841</strain>
        <tissue evidence="2">Leaf</tissue>
    </source>
</reference>
<proteinExistence type="predicted"/>
<evidence type="ECO:0000313" key="3">
    <source>
        <dbReference type="Proteomes" id="UP000825935"/>
    </source>
</evidence>
<gene>
    <name evidence="2" type="ORF">KP509_28G057700</name>
</gene>
<dbReference type="EMBL" id="CM035433">
    <property type="protein sequence ID" value="KAH7294120.1"/>
    <property type="molecule type" value="Genomic_DNA"/>
</dbReference>
<dbReference type="AlphaFoldDB" id="A0A8T2RDT2"/>
<keyword evidence="1" id="KW-0175">Coiled coil</keyword>
<accession>A0A8T2RDT2</accession>
<dbReference type="OrthoDB" id="1939450at2759"/>